<evidence type="ECO:0000313" key="4">
    <source>
        <dbReference type="Proteomes" id="UP000244064"/>
    </source>
</evidence>
<name>A0A2T5P787_9PSED</name>
<dbReference type="InterPro" id="IPR010352">
    <property type="entry name" value="DUF945"/>
</dbReference>
<dbReference type="AlphaFoldDB" id="A0A2T5P787"/>
<reference evidence="3 4" key="1">
    <citation type="submission" date="2018-04" db="EMBL/GenBank/DDBJ databases">
        <title>Pseudomonas sp. nov., isolated from mangrove soil.</title>
        <authorList>
            <person name="Chen C."/>
        </authorList>
    </citation>
    <scope>NUCLEOTIDE SEQUENCE [LARGE SCALE GENOMIC DNA]</scope>
    <source>
        <strain evidence="3 4">TC-11</strain>
    </source>
</reference>
<gene>
    <name evidence="3" type="ORF">DBO85_15000</name>
</gene>
<dbReference type="RefSeq" id="WP_108108063.1">
    <property type="nucleotide sequence ID" value="NZ_QASN01000020.1"/>
</dbReference>
<protein>
    <submittedName>
        <fullName evidence="3">DUF945 domain-containing protein</fullName>
    </submittedName>
</protein>
<feature type="chain" id="PRO_5015574874" evidence="2">
    <location>
        <begin position="23"/>
        <end position="511"/>
    </location>
</feature>
<feature type="compositionally biased region" description="Acidic residues" evidence="1">
    <location>
        <begin position="489"/>
        <end position="511"/>
    </location>
</feature>
<evidence type="ECO:0000313" key="3">
    <source>
        <dbReference type="EMBL" id="PTU73619.1"/>
    </source>
</evidence>
<organism evidence="3 4">
    <name type="scientific">Pseudomonas mangrovi</name>
    <dbReference type="NCBI Taxonomy" id="2161748"/>
    <lineage>
        <taxon>Bacteria</taxon>
        <taxon>Pseudomonadati</taxon>
        <taxon>Pseudomonadota</taxon>
        <taxon>Gammaproteobacteria</taxon>
        <taxon>Pseudomonadales</taxon>
        <taxon>Pseudomonadaceae</taxon>
        <taxon>Pseudomonas</taxon>
    </lineage>
</organism>
<sequence length="511" mass="54421">MKKTGIAIAVLLAVGAAATGGAWYTGTQLEGVINDAVAKSNEQIAQQLPGMGLKLELVSLDRGFWSSDARYRIELGELGEDLAASEIIVLDHIEHGPLPLSRLKRLQLVPVLAHSNARLEQNALLEPLFKMSGGVDPVVAEGSIGFDRSTSGQVIVAPLTFIEEGKGSFEFSGFKGDFAATEDASEMKIDGNVESILVKVQGPNAATVQLKGMNIASDRERSSSGVYLGEGNFSLDSLEVSGSEIQPVVLHRIVQKDSMTQSGDKLAGTLNYEVGEVTYAGKPLGSTRMDWSVADLDAVAVKSLMDLYNAYAVRLQTGLADTEPTEEERAQLMAAIDTLLAGNPKIALDNLSFKTANGESSFSLKLALAKPQSLELPPEELVKQLLSSLDARLVVAKPMISDVVGYKVLFEPDADPQAVAMEAKMMAEMAGEMAGAMQLGKLEGDNIVSNLNYANGQVDFNGQVMPVEQFAGMLAMMAPGGMAAPDDSQYYEEDQAEEEAEDGGYDEEGAE</sequence>
<dbReference type="EMBL" id="QASN01000020">
    <property type="protein sequence ID" value="PTU73619.1"/>
    <property type="molecule type" value="Genomic_DNA"/>
</dbReference>
<dbReference type="Proteomes" id="UP000244064">
    <property type="component" value="Unassembled WGS sequence"/>
</dbReference>
<proteinExistence type="predicted"/>
<feature type="signal peptide" evidence="2">
    <location>
        <begin position="1"/>
        <end position="22"/>
    </location>
</feature>
<dbReference type="OrthoDB" id="5444681at2"/>
<keyword evidence="4" id="KW-1185">Reference proteome</keyword>
<comment type="caution">
    <text evidence="3">The sequence shown here is derived from an EMBL/GenBank/DDBJ whole genome shotgun (WGS) entry which is preliminary data.</text>
</comment>
<dbReference type="Pfam" id="PF06097">
    <property type="entry name" value="DUF945"/>
    <property type="match status" value="1"/>
</dbReference>
<accession>A0A2T5P787</accession>
<feature type="region of interest" description="Disordered" evidence="1">
    <location>
        <begin position="484"/>
        <end position="511"/>
    </location>
</feature>
<evidence type="ECO:0000256" key="2">
    <source>
        <dbReference type="SAM" id="SignalP"/>
    </source>
</evidence>
<keyword evidence="2" id="KW-0732">Signal</keyword>
<evidence type="ECO:0000256" key="1">
    <source>
        <dbReference type="SAM" id="MobiDB-lite"/>
    </source>
</evidence>